<dbReference type="EMBL" id="FNCV01000003">
    <property type="protein sequence ID" value="SDG87435.1"/>
    <property type="molecule type" value="Genomic_DNA"/>
</dbReference>
<keyword evidence="2" id="KW-1185">Reference proteome</keyword>
<dbReference type="Proteomes" id="UP000217076">
    <property type="component" value="Unassembled WGS sequence"/>
</dbReference>
<name>A0A1G7XT89_9PROT</name>
<organism evidence="1 2">
    <name type="scientific">Roseospirillum parvum</name>
    <dbReference type="NCBI Taxonomy" id="83401"/>
    <lineage>
        <taxon>Bacteria</taxon>
        <taxon>Pseudomonadati</taxon>
        <taxon>Pseudomonadota</taxon>
        <taxon>Alphaproteobacteria</taxon>
        <taxon>Rhodospirillales</taxon>
        <taxon>Rhodospirillaceae</taxon>
        <taxon>Roseospirillum</taxon>
    </lineage>
</organism>
<reference evidence="2" key="1">
    <citation type="submission" date="2016-10" db="EMBL/GenBank/DDBJ databases">
        <authorList>
            <person name="Varghese N."/>
            <person name="Submissions S."/>
        </authorList>
    </citation>
    <scope>NUCLEOTIDE SEQUENCE [LARGE SCALE GENOMIC DNA]</scope>
    <source>
        <strain evidence="2">930I</strain>
    </source>
</reference>
<proteinExistence type="predicted"/>
<evidence type="ECO:0008006" key="3">
    <source>
        <dbReference type="Google" id="ProtNLM"/>
    </source>
</evidence>
<dbReference type="OrthoDB" id="7366680at2"/>
<dbReference type="RefSeq" id="WP_092616764.1">
    <property type="nucleotide sequence ID" value="NZ_FNCV01000003.1"/>
</dbReference>
<accession>A0A1G7XT89</accession>
<dbReference type="Gene3D" id="3.40.30.10">
    <property type="entry name" value="Glutaredoxin"/>
    <property type="match status" value="1"/>
</dbReference>
<dbReference type="CDD" id="cd02980">
    <property type="entry name" value="TRX_Fd_family"/>
    <property type="match status" value="1"/>
</dbReference>
<dbReference type="InterPro" id="IPR036249">
    <property type="entry name" value="Thioredoxin-like_sf"/>
</dbReference>
<dbReference type="STRING" id="83401.SAMN05421742_10390"/>
<protein>
    <recommendedName>
        <fullName evidence="3">(2Fe-2S) ferredoxin</fullName>
    </recommendedName>
</protein>
<gene>
    <name evidence="1" type="ORF">SAMN05421742_10390</name>
</gene>
<dbReference type="AlphaFoldDB" id="A0A1G7XT89"/>
<sequence>MSPPPTLLVCTNRRFGADRPSCAGRGSEKLLKRLRRRLAELGRDEVVVEESPCFGHCRHGPNARLLGGAFSHRLSADDPDAVIASLDSPPSQEDPP</sequence>
<dbReference type="SUPFAM" id="SSF52833">
    <property type="entry name" value="Thioredoxin-like"/>
    <property type="match status" value="1"/>
</dbReference>
<evidence type="ECO:0000313" key="2">
    <source>
        <dbReference type="Proteomes" id="UP000217076"/>
    </source>
</evidence>
<evidence type="ECO:0000313" key="1">
    <source>
        <dbReference type="EMBL" id="SDG87435.1"/>
    </source>
</evidence>